<dbReference type="AlphaFoldDB" id="A1AUM3"/>
<comment type="function">
    <text evidence="1 7">Assembles around the rod to form the L-ring and probably protects the motor/basal body from shearing forces during rotation.</text>
</comment>
<dbReference type="STRING" id="338966.Ppro_3451"/>
<dbReference type="GO" id="GO:0009279">
    <property type="term" value="C:cell outer membrane"/>
    <property type="evidence" value="ECO:0007669"/>
    <property type="project" value="UniProtKB-SubCell"/>
</dbReference>
<evidence type="ECO:0000256" key="1">
    <source>
        <dbReference type="ARBA" id="ARBA00002591"/>
    </source>
</evidence>
<dbReference type="KEGG" id="ppd:Ppro_3451"/>
<evidence type="ECO:0000313" key="9">
    <source>
        <dbReference type="EMBL" id="ABL01044.1"/>
    </source>
</evidence>
<keyword evidence="5 7" id="KW-0975">Bacterial flagellum</keyword>
<dbReference type="HAMAP" id="MF_00415">
    <property type="entry name" value="FlgH"/>
    <property type="match status" value="1"/>
</dbReference>
<dbReference type="OrthoDB" id="9789227at2"/>
<dbReference type="Pfam" id="PF02107">
    <property type="entry name" value="FlgH"/>
    <property type="match status" value="1"/>
</dbReference>
<keyword evidence="9" id="KW-0282">Flagellum</keyword>
<evidence type="ECO:0000313" key="10">
    <source>
        <dbReference type="Proteomes" id="UP000006732"/>
    </source>
</evidence>
<evidence type="ECO:0000256" key="8">
    <source>
        <dbReference type="SAM" id="SignalP"/>
    </source>
</evidence>
<dbReference type="InterPro" id="IPR000527">
    <property type="entry name" value="Flag_Lring"/>
</dbReference>
<keyword evidence="9" id="KW-0966">Cell projection</keyword>
<dbReference type="GO" id="GO:0003774">
    <property type="term" value="F:cytoskeletal motor activity"/>
    <property type="evidence" value="ECO:0007669"/>
    <property type="project" value="InterPro"/>
</dbReference>
<dbReference type="GO" id="GO:0009427">
    <property type="term" value="C:bacterial-type flagellum basal body, distal rod, L ring"/>
    <property type="evidence" value="ECO:0007669"/>
    <property type="project" value="InterPro"/>
</dbReference>
<gene>
    <name evidence="7" type="primary">flgH</name>
    <name evidence="9" type="ordered locus">Ppro_3451</name>
</gene>
<protein>
    <recommendedName>
        <fullName evidence="7">Flagellar L-ring protein</fullName>
    </recommendedName>
    <alternativeName>
        <fullName evidence="7">Basal body L-ring protein</fullName>
    </alternativeName>
</protein>
<dbReference type="EMBL" id="CP000482">
    <property type="protein sequence ID" value="ABL01044.1"/>
    <property type="molecule type" value="Genomic_DNA"/>
</dbReference>
<evidence type="ECO:0000256" key="6">
    <source>
        <dbReference type="ARBA" id="ARBA00023237"/>
    </source>
</evidence>
<proteinExistence type="inferred from homology"/>
<accession>A1AUM3</accession>
<dbReference type="RefSeq" id="WP_011737260.1">
    <property type="nucleotide sequence ID" value="NC_008609.1"/>
</dbReference>
<evidence type="ECO:0000256" key="2">
    <source>
        <dbReference type="ARBA" id="ARBA00006929"/>
    </source>
</evidence>
<evidence type="ECO:0000256" key="7">
    <source>
        <dbReference type="HAMAP-Rule" id="MF_00415"/>
    </source>
</evidence>
<organism evidence="9 10">
    <name type="scientific">Pelobacter propionicus (strain DSM 2379 / NBRC 103807 / OttBd1)</name>
    <dbReference type="NCBI Taxonomy" id="338966"/>
    <lineage>
        <taxon>Bacteria</taxon>
        <taxon>Pseudomonadati</taxon>
        <taxon>Thermodesulfobacteriota</taxon>
        <taxon>Desulfuromonadia</taxon>
        <taxon>Desulfuromonadales</taxon>
        <taxon>Desulfuromonadaceae</taxon>
        <taxon>Pelobacter</taxon>
    </lineage>
</organism>
<keyword evidence="3 7" id="KW-0732">Signal</keyword>
<feature type="chain" id="PRO_5008946753" description="Flagellar L-ring protein" evidence="8">
    <location>
        <begin position="23"/>
        <end position="225"/>
    </location>
</feature>
<evidence type="ECO:0000256" key="4">
    <source>
        <dbReference type="ARBA" id="ARBA00023136"/>
    </source>
</evidence>
<comment type="subunit">
    <text evidence="7">The basal body constitutes a major portion of the flagellar organelle and consists of four rings (L,P,S, and M) mounted on a central rod.</text>
</comment>
<reference evidence="9 10" key="1">
    <citation type="submission" date="2006-10" db="EMBL/GenBank/DDBJ databases">
        <title>Complete sequence of chromosome of Pelobacter propionicus DSM 2379.</title>
        <authorList>
            <consortium name="US DOE Joint Genome Institute"/>
            <person name="Copeland A."/>
            <person name="Lucas S."/>
            <person name="Lapidus A."/>
            <person name="Barry K."/>
            <person name="Detter J.C."/>
            <person name="Glavina del Rio T."/>
            <person name="Hammon N."/>
            <person name="Israni S."/>
            <person name="Dalin E."/>
            <person name="Tice H."/>
            <person name="Pitluck S."/>
            <person name="Saunders E."/>
            <person name="Brettin T."/>
            <person name="Bruce D."/>
            <person name="Han C."/>
            <person name="Tapia R."/>
            <person name="Schmutz J."/>
            <person name="Larimer F."/>
            <person name="Land M."/>
            <person name="Hauser L."/>
            <person name="Kyrpides N."/>
            <person name="Kim E."/>
            <person name="Lovley D."/>
            <person name="Richardson P."/>
        </authorList>
    </citation>
    <scope>NUCLEOTIDE SEQUENCE [LARGE SCALE GENOMIC DNA]</scope>
    <source>
        <strain evidence="10">DSM 2379 / NBRC 103807 / OttBd1</strain>
    </source>
</reference>
<dbReference type="PRINTS" id="PR01008">
    <property type="entry name" value="FLGLRINGFLGH"/>
</dbReference>
<sequence>MKCTASTILLATALLSGCVTQTADVRTTTFDQQLPRPQADYSRGSIWQASSAGLVEDLKARRKGDIITIVITETANASKEAKTDTSRDTTINAGIPNFLGLENAGFLKNNMDLSKLINANVASEYEGSGSTSRKETLNATISAKVIDVLPNSNLLIEGRRNVKVNNEDQIIIIEGTVRPSDIGPDNVVNSIYIADARISYSGKGIISDRQSPGWLMNIVDKLWPF</sequence>
<dbReference type="Proteomes" id="UP000006732">
    <property type="component" value="Chromosome"/>
</dbReference>
<dbReference type="PROSITE" id="PS51257">
    <property type="entry name" value="PROKAR_LIPOPROTEIN"/>
    <property type="match status" value="1"/>
</dbReference>
<dbReference type="PANTHER" id="PTHR34933:SF1">
    <property type="entry name" value="FLAGELLAR L-RING PROTEIN"/>
    <property type="match status" value="1"/>
</dbReference>
<comment type="subcellular location">
    <subcellularLocation>
        <location evidence="7">Cell outer membrane</location>
        <topology evidence="7">Lipid-anchor</topology>
    </subcellularLocation>
    <subcellularLocation>
        <location evidence="7">Bacterial flagellum basal body</location>
    </subcellularLocation>
</comment>
<dbReference type="eggNOG" id="COG2063">
    <property type="taxonomic scope" value="Bacteria"/>
</dbReference>
<name>A1AUM3_PELPD</name>
<keyword evidence="10" id="KW-1185">Reference proteome</keyword>
<keyword evidence="6 7" id="KW-0998">Cell outer membrane</keyword>
<evidence type="ECO:0000256" key="3">
    <source>
        <dbReference type="ARBA" id="ARBA00022729"/>
    </source>
</evidence>
<keyword evidence="7" id="KW-0449">Lipoprotein</keyword>
<keyword evidence="4 7" id="KW-0472">Membrane</keyword>
<dbReference type="GO" id="GO:0071973">
    <property type="term" value="P:bacterial-type flagellum-dependent cell motility"/>
    <property type="evidence" value="ECO:0007669"/>
    <property type="project" value="InterPro"/>
</dbReference>
<feature type="signal peptide" evidence="8">
    <location>
        <begin position="1"/>
        <end position="22"/>
    </location>
</feature>
<dbReference type="HOGENOM" id="CLU_069313_0_2_7"/>
<keyword evidence="9" id="KW-0969">Cilium</keyword>
<comment type="similarity">
    <text evidence="2 7">Belongs to the FlgH family.</text>
</comment>
<evidence type="ECO:0000256" key="5">
    <source>
        <dbReference type="ARBA" id="ARBA00023143"/>
    </source>
</evidence>
<dbReference type="PANTHER" id="PTHR34933">
    <property type="entry name" value="FLAGELLAR L-RING PROTEIN"/>
    <property type="match status" value="1"/>
</dbReference>